<evidence type="ECO:0000313" key="1">
    <source>
        <dbReference type="EMBL" id="RDL32420.1"/>
    </source>
</evidence>
<dbReference type="GeneID" id="43601725"/>
<proteinExistence type="predicted"/>
<name>A0A370TD77_9HELO</name>
<organism evidence="1 2">
    <name type="scientific">Venustampulla echinocandica</name>
    <dbReference type="NCBI Taxonomy" id="2656787"/>
    <lineage>
        <taxon>Eukaryota</taxon>
        <taxon>Fungi</taxon>
        <taxon>Dikarya</taxon>
        <taxon>Ascomycota</taxon>
        <taxon>Pezizomycotina</taxon>
        <taxon>Leotiomycetes</taxon>
        <taxon>Helotiales</taxon>
        <taxon>Pleuroascaceae</taxon>
        <taxon>Venustampulla</taxon>
    </lineage>
</organism>
<comment type="caution">
    <text evidence="1">The sequence shown here is derived from an EMBL/GenBank/DDBJ whole genome shotgun (WGS) entry which is preliminary data.</text>
</comment>
<dbReference type="RefSeq" id="XP_031866142.1">
    <property type="nucleotide sequence ID" value="XM_032017499.1"/>
</dbReference>
<evidence type="ECO:0000313" key="2">
    <source>
        <dbReference type="Proteomes" id="UP000254866"/>
    </source>
</evidence>
<dbReference type="OrthoDB" id="2679825at2759"/>
<dbReference type="Pfam" id="PF21858">
    <property type="entry name" value="DUF6914"/>
    <property type="match status" value="1"/>
</dbReference>
<accession>A0A370TD77</accession>
<keyword evidence="2" id="KW-1185">Reference proteome</keyword>
<dbReference type="EMBL" id="NPIC01000010">
    <property type="protein sequence ID" value="RDL32420.1"/>
    <property type="molecule type" value="Genomic_DNA"/>
</dbReference>
<protein>
    <submittedName>
        <fullName evidence="1">Uncharacterized protein</fullName>
    </submittedName>
</protein>
<sequence length="104" mass="12018">MLLVRVMVGKVEKIDRLVNTLRSIPLRQSEQGWNCVTWVREALGALQADRKTLGTARMEWNKVRDAAMTYCQKKRDEHRFDGKGNYDMGKAATYDLTEQKEGIQ</sequence>
<dbReference type="AlphaFoldDB" id="A0A370TD77"/>
<reference evidence="1 2" key="1">
    <citation type="journal article" date="2018" name="IMA Fungus">
        <title>IMA Genome-F 9: Draft genome sequence of Annulohypoxylon stygium, Aspergillus mulundensis, Berkeleyomyces basicola (syn. Thielaviopsis basicola), Ceratocystis smalleyi, two Cercospora beticola strains, Coleophoma cylindrospora, Fusarium fracticaudum, Phialophora cf. hyalina, and Morchella septimelata.</title>
        <authorList>
            <person name="Wingfield B.D."/>
            <person name="Bills G.F."/>
            <person name="Dong Y."/>
            <person name="Huang W."/>
            <person name="Nel W.J."/>
            <person name="Swalarsk-Parry B.S."/>
            <person name="Vaghefi N."/>
            <person name="Wilken P.M."/>
            <person name="An Z."/>
            <person name="de Beer Z.W."/>
            <person name="De Vos L."/>
            <person name="Chen L."/>
            <person name="Duong T.A."/>
            <person name="Gao Y."/>
            <person name="Hammerbacher A."/>
            <person name="Kikkert J.R."/>
            <person name="Li Y."/>
            <person name="Li H."/>
            <person name="Li K."/>
            <person name="Li Q."/>
            <person name="Liu X."/>
            <person name="Ma X."/>
            <person name="Naidoo K."/>
            <person name="Pethybridge S.J."/>
            <person name="Sun J."/>
            <person name="Steenkamp E.T."/>
            <person name="van der Nest M.A."/>
            <person name="van Wyk S."/>
            <person name="Wingfield M.J."/>
            <person name="Xiong C."/>
            <person name="Yue Q."/>
            <person name="Zhang X."/>
        </authorList>
    </citation>
    <scope>NUCLEOTIDE SEQUENCE [LARGE SCALE GENOMIC DNA]</scope>
    <source>
        <strain evidence="1 2">BP 5553</strain>
    </source>
</reference>
<dbReference type="InterPro" id="IPR054208">
    <property type="entry name" value="DUF6914"/>
</dbReference>
<gene>
    <name evidence="1" type="ORF">BP5553_08876</name>
</gene>
<dbReference type="Proteomes" id="UP000254866">
    <property type="component" value="Unassembled WGS sequence"/>
</dbReference>